<dbReference type="PROSITE" id="PS51257">
    <property type="entry name" value="PROKAR_LIPOPROTEIN"/>
    <property type="match status" value="1"/>
</dbReference>
<name>A0ABN1ZP26_9ACTN</name>
<evidence type="ECO:0000313" key="4">
    <source>
        <dbReference type="Proteomes" id="UP001500842"/>
    </source>
</evidence>
<feature type="signal peptide" evidence="2">
    <location>
        <begin position="1"/>
        <end position="22"/>
    </location>
</feature>
<evidence type="ECO:0000313" key="3">
    <source>
        <dbReference type="EMBL" id="GAA1501732.1"/>
    </source>
</evidence>
<reference evidence="3 4" key="1">
    <citation type="journal article" date="2019" name="Int. J. Syst. Evol. Microbiol.">
        <title>The Global Catalogue of Microorganisms (GCM) 10K type strain sequencing project: providing services to taxonomists for standard genome sequencing and annotation.</title>
        <authorList>
            <consortium name="The Broad Institute Genomics Platform"/>
            <consortium name="The Broad Institute Genome Sequencing Center for Infectious Disease"/>
            <person name="Wu L."/>
            <person name="Ma J."/>
        </authorList>
    </citation>
    <scope>NUCLEOTIDE SEQUENCE [LARGE SCALE GENOMIC DNA]</scope>
    <source>
        <strain evidence="3 4">JCM 14942</strain>
    </source>
</reference>
<organism evidence="3 4">
    <name type="scientific">Nocardioides humi</name>
    <dbReference type="NCBI Taxonomy" id="449461"/>
    <lineage>
        <taxon>Bacteria</taxon>
        <taxon>Bacillati</taxon>
        <taxon>Actinomycetota</taxon>
        <taxon>Actinomycetes</taxon>
        <taxon>Propionibacteriales</taxon>
        <taxon>Nocardioidaceae</taxon>
        <taxon>Nocardioides</taxon>
    </lineage>
</organism>
<comment type="caution">
    <text evidence="3">The sequence shown here is derived from an EMBL/GenBank/DDBJ whole genome shotgun (WGS) entry which is preliminary data.</text>
</comment>
<dbReference type="InterPro" id="IPR046172">
    <property type="entry name" value="DUF6174"/>
</dbReference>
<keyword evidence="2" id="KW-0732">Signal</keyword>
<dbReference type="EMBL" id="BAAAOR010000002">
    <property type="protein sequence ID" value="GAA1501732.1"/>
    <property type="molecule type" value="Genomic_DNA"/>
</dbReference>
<evidence type="ECO:0000256" key="1">
    <source>
        <dbReference type="SAM" id="MobiDB-lite"/>
    </source>
</evidence>
<protein>
    <recommendedName>
        <fullName evidence="5">Lipoprotein</fullName>
    </recommendedName>
</protein>
<proteinExistence type="predicted"/>
<dbReference type="RefSeq" id="WP_141003494.1">
    <property type="nucleotide sequence ID" value="NZ_BAAAOR010000002.1"/>
</dbReference>
<dbReference type="Pfam" id="PF19671">
    <property type="entry name" value="DUF6174"/>
    <property type="match status" value="1"/>
</dbReference>
<sequence>MRLPAAALTAALTSALLLTATACTKESDRAADRTTASASPSGTPTGSGTPSAGSASYPAFAPQDYTYELEVLCFCPQTGPVEVTVRDGEVANAVALDDTVPGGAVPEFAQLTIQDVIEMANDPDVDKASVEWPAGQDHPDSVMLDRIAQAVDDEVTYTIKNVRISAG</sequence>
<evidence type="ECO:0000256" key="2">
    <source>
        <dbReference type="SAM" id="SignalP"/>
    </source>
</evidence>
<feature type="compositionally biased region" description="Low complexity" evidence="1">
    <location>
        <begin position="34"/>
        <end position="55"/>
    </location>
</feature>
<evidence type="ECO:0008006" key="5">
    <source>
        <dbReference type="Google" id="ProtNLM"/>
    </source>
</evidence>
<dbReference type="Proteomes" id="UP001500842">
    <property type="component" value="Unassembled WGS sequence"/>
</dbReference>
<feature type="chain" id="PRO_5045196259" description="Lipoprotein" evidence="2">
    <location>
        <begin position="23"/>
        <end position="167"/>
    </location>
</feature>
<feature type="region of interest" description="Disordered" evidence="1">
    <location>
        <begin position="28"/>
        <end position="55"/>
    </location>
</feature>
<accession>A0ABN1ZP26</accession>
<gene>
    <name evidence="3" type="ORF">GCM10009788_00570</name>
</gene>
<keyword evidence="4" id="KW-1185">Reference proteome</keyword>